<dbReference type="OrthoDB" id="63112at2759"/>
<sequence>MEPFGKSLKKKKKCFITFGCPELSLIRLHPFNFSVEFCLRKDDLKKVKCFIEKSNHPRFVTLDVSLGWFLKEEVLNKLIKTEILCALSMNNIDMDDVVCVNKGKIILSLTKETYEKVGLVGKPSAFSRKCPRWNVILDMRGTAMKKGKKGFDRILWSFENVLQKKFSFRMSALNENDIKILEEVVGSSSCFANFEKHESGKILCPSFSYPRHVDYPGIDRIIQAEWATEIYEWLGLVSLGSERLNTGFNDDPYSLPYNLSNSSEDEIIRFLWSGMISCSWILDLWVFLRNLKDIDWISLTVNGFEDSPISWENYEHGYFFGGENTYTILKLNSDTVNNQDLHFLVYEYVNNFDQYS</sequence>
<protein>
    <submittedName>
        <fullName evidence="1">Uncharacterized protein</fullName>
    </submittedName>
</protein>
<dbReference type="EMBL" id="AFWA02000017">
    <property type="protein sequence ID" value="EMR08258.1"/>
    <property type="molecule type" value="Genomic_DNA"/>
</dbReference>
<dbReference type="GO" id="GO:0030681">
    <property type="term" value="C:multimeric ribonuclease P complex"/>
    <property type="evidence" value="ECO:0007669"/>
    <property type="project" value="TreeGrafter"/>
</dbReference>
<organism evidence="1 2">
    <name type="scientific">Pneumocystis murina (strain B123)</name>
    <name type="common">Mouse pneumocystis pneumonia agent</name>
    <name type="synonym">Pneumocystis carinii f. sp. muris</name>
    <dbReference type="NCBI Taxonomy" id="1069680"/>
    <lineage>
        <taxon>Eukaryota</taxon>
        <taxon>Fungi</taxon>
        <taxon>Dikarya</taxon>
        <taxon>Ascomycota</taxon>
        <taxon>Taphrinomycotina</taxon>
        <taxon>Pneumocystomycetes</taxon>
        <taxon>Pneumocystaceae</taxon>
        <taxon>Pneumocystis</taxon>
    </lineage>
</organism>
<dbReference type="PANTHER" id="PTHR15396:SF1">
    <property type="entry name" value="RIBONUCLEASE P PROTEIN SUBUNIT P40"/>
    <property type="match status" value="1"/>
</dbReference>
<dbReference type="GeneID" id="19897112"/>
<dbReference type="GO" id="GO:0001682">
    <property type="term" value="P:tRNA 5'-leader removal"/>
    <property type="evidence" value="ECO:0007669"/>
    <property type="project" value="InterPro"/>
</dbReference>
<dbReference type="RefSeq" id="XP_007875511.1">
    <property type="nucleotide sequence ID" value="XM_007877320.1"/>
</dbReference>
<proteinExistence type="predicted"/>
<dbReference type="VEuPathDB" id="FungiDB:PNEG_03425"/>
<comment type="caution">
    <text evidence="1">The sequence shown here is derived from an EMBL/GenBank/DDBJ whole genome shotgun (WGS) entry which is preliminary data.</text>
</comment>
<evidence type="ECO:0000313" key="2">
    <source>
        <dbReference type="Proteomes" id="UP000011958"/>
    </source>
</evidence>
<dbReference type="GO" id="GO:0004526">
    <property type="term" value="F:ribonuclease P activity"/>
    <property type="evidence" value="ECO:0007669"/>
    <property type="project" value="TreeGrafter"/>
</dbReference>
<evidence type="ECO:0000313" key="1">
    <source>
        <dbReference type="EMBL" id="EMR08258.1"/>
    </source>
</evidence>
<dbReference type="AlphaFoldDB" id="M7NI88"/>
<dbReference type="STRING" id="1069680.M7NI88"/>
<dbReference type="GO" id="GO:0000171">
    <property type="term" value="F:ribonuclease MRP activity"/>
    <property type="evidence" value="ECO:0007669"/>
    <property type="project" value="TreeGrafter"/>
</dbReference>
<dbReference type="HOGENOM" id="CLU_065211_1_0_1"/>
<dbReference type="Proteomes" id="UP000011958">
    <property type="component" value="Unassembled WGS sequence"/>
</dbReference>
<reference evidence="2" key="1">
    <citation type="journal article" date="2016" name="Nat. Commun.">
        <title>Genome analysis of three Pneumocystis species reveals adaptation mechanisms to life exclusively in mammalian hosts.</title>
        <authorList>
            <person name="Ma L."/>
            <person name="Chen Z."/>
            <person name="Huang D.W."/>
            <person name="Kutty G."/>
            <person name="Ishihara M."/>
            <person name="Wang H."/>
            <person name="Abouelleil A."/>
            <person name="Bishop L."/>
            <person name="Davey E."/>
            <person name="Deng R."/>
            <person name="Deng X."/>
            <person name="Fan L."/>
            <person name="Fantoni G."/>
            <person name="Fitzgerald M."/>
            <person name="Gogineni E."/>
            <person name="Goldberg J.M."/>
            <person name="Handley G."/>
            <person name="Hu X."/>
            <person name="Huber C."/>
            <person name="Jiao X."/>
            <person name="Jones K."/>
            <person name="Levin J.Z."/>
            <person name="Liu Y."/>
            <person name="Macdonald P."/>
            <person name="Melnikov A."/>
            <person name="Raley C."/>
            <person name="Sassi M."/>
            <person name="Sherman B.T."/>
            <person name="Song X."/>
            <person name="Sykes S."/>
            <person name="Tran B."/>
            <person name="Walsh L."/>
            <person name="Xia Y."/>
            <person name="Yang J."/>
            <person name="Young S."/>
            <person name="Zeng Q."/>
            <person name="Zheng X."/>
            <person name="Stephens R."/>
            <person name="Nusbaum C."/>
            <person name="Birren B.W."/>
            <person name="Azadi P."/>
            <person name="Lempicki R.A."/>
            <person name="Cuomo C.A."/>
            <person name="Kovacs J.A."/>
        </authorList>
    </citation>
    <scope>NUCLEOTIDE SEQUENCE [LARGE SCALE GENOMIC DNA]</scope>
    <source>
        <strain evidence="2">B123</strain>
    </source>
</reference>
<gene>
    <name evidence="1" type="ORF">PNEG_03425</name>
</gene>
<dbReference type="eggNOG" id="ENOG502S4BQ">
    <property type="taxonomic scope" value="Eukaryota"/>
</dbReference>
<dbReference type="InterPro" id="IPR013893">
    <property type="entry name" value="RNase_P_Rpp40"/>
</dbReference>
<dbReference type="GO" id="GO:0000172">
    <property type="term" value="C:ribonuclease MRP complex"/>
    <property type="evidence" value="ECO:0007669"/>
    <property type="project" value="TreeGrafter"/>
</dbReference>
<dbReference type="Pfam" id="PF08584">
    <property type="entry name" value="Ribonuc_P_40"/>
    <property type="match status" value="1"/>
</dbReference>
<dbReference type="OMA" id="HAYNCRV"/>
<dbReference type="PANTHER" id="PTHR15396">
    <property type="entry name" value="RIBONUCLEASE P PROTEIN SUBUNIT P40"/>
    <property type="match status" value="1"/>
</dbReference>
<dbReference type="GO" id="GO:0000447">
    <property type="term" value="P:endonucleolytic cleavage in ITS1 to separate SSU-rRNA from 5.8S rRNA and LSU-rRNA from tricistronic rRNA transcript (SSU-rRNA, 5.8S rRNA, LSU-rRNA)"/>
    <property type="evidence" value="ECO:0007669"/>
    <property type="project" value="TreeGrafter"/>
</dbReference>
<keyword evidence="2" id="KW-1185">Reference proteome</keyword>
<accession>M7NI88</accession>
<name>M7NI88_PNEMU</name>